<feature type="transmembrane region" description="Helical" evidence="2">
    <location>
        <begin position="105"/>
        <end position="127"/>
    </location>
</feature>
<gene>
    <name evidence="3" type="ORF">Pmi06nite_58070</name>
</gene>
<sequence length="265" mass="27499">MEHPGSQAYHEMVVLMRRIGGGRLARAILFSMIATVVGIALDAAIGFAGKDWTNPIGLGLVVGLVAITGVITVVQGDGGSPPSAPSDQLRRPPAFPQKRSRGMPAFAAVLLVIALCGGGAAAVALGVRYVGGYVTGDETGTNVLRAQKSTASGSLTLTVRRILVTSHFTRVELSARNRGSESLSLPVYGYSQLSAADGTTLSGDPFRSRWPTTVPPGVRVDGVVVFPGHLPSDTKRASFSFTHVFSLEADHATVANLAIKPAPTG</sequence>
<accession>A0A8J3TSR4</accession>
<dbReference type="AlphaFoldDB" id="A0A8J3TSR4"/>
<name>A0A8J3TSR4_9ACTN</name>
<dbReference type="EMBL" id="BOOO01000034">
    <property type="protein sequence ID" value="GII32365.1"/>
    <property type="molecule type" value="Genomic_DNA"/>
</dbReference>
<keyword evidence="2" id="KW-1133">Transmembrane helix</keyword>
<evidence type="ECO:0000313" key="3">
    <source>
        <dbReference type="EMBL" id="GII32365.1"/>
    </source>
</evidence>
<evidence type="ECO:0000256" key="1">
    <source>
        <dbReference type="SAM" id="MobiDB-lite"/>
    </source>
</evidence>
<dbReference type="Proteomes" id="UP000650628">
    <property type="component" value="Unassembled WGS sequence"/>
</dbReference>
<evidence type="ECO:0008006" key="5">
    <source>
        <dbReference type="Google" id="ProtNLM"/>
    </source>
</evidence>
<feature type="transmembrane region" description="Helical" evidence="2">
    <location>
        <begin position="55"/>
        <end position="74"/>
    </location>
</feature>
<keyword evidence="4" id="KW-1185">Reference proteome</keyword>
<organism evidence="3 4">
    <name type="scientific">Planotetraspora mira</name>
    <dbReference type="NCBI Taxonomy" id="58121"/>
    <lineage>
        <taxon>Bacteria</taxon>
        <taxon>Bacillati</taxon>
        <taxon>Actinomycetota</taxon>
        <taxon>Actinomycetes</taxon>
        <taxon>Streptosporangiales</taxon>
        <taxon>Streptosporangiaceae</taxon>
        <taxon>Planotetraspora</taxon>
    </lineage>
</organism>
<evidence type="ECO:0000313" key="4">
    <source>
        <dbReference type="Proteomes" id="UP000650628"/>
    </source>
</evidence>
<protein>
    <recommendedName>
        <fullName evidence="5">DUF4352 domain-containing protein</fullName>
    </recommendedName>
</protein>
<feature type="transmembrane region" description="Helical" evidence="2">
    <location>
        <begin position="27"/>
        <end position="49"/>
    </location>
</feature>
<evidence type="ECO:0000256" key="2">
    <source>
        <dbReference type="SAM" id="Phobius"/>
    </source>
</evidence>
<proteinExistence type="predicted"/>
<reference evidence="3 4" key="1">
    <citation type="submission" date="2021-01" db="EMBL/GenBank/DDBJ databases">
        <title>Whole genome shotgun sequence of Planotetraspora mira NBRC 15435.</title>
        <authorList>
            <person name="Komaki H."/>
            <person name="Tamura T."/>
        </authorList>
    </citation>
    <scope>NUCLEOTIDE SEQUENCE [LARGE SCALE GENOMIC DNA]</scope>
    <source>
        <strain evidence="3 4">NBRC 15435</strain>
    </source>
</reference>
<keyword evidence="2" id="KW-0812">Transmembrane</keyword>
<comment type="caution">
    <text evidence="3">The sequence shown here is derived from an EMBL/GenBank/DDBJ whole genome shotgun (WGS) entry which is preliminary data.</text>
</comment>
<feature type="region of interest" description="Disordered" evidence="1">
    <location>
        <begin position="78"/>
        <end position="97"/>
    </location>
</feature>
<keyword evidence="2" id="KW-0472">Membrane</keyword>